<keyword evidence="2" id="KW-0614">Plasmid</keyword>
<feature type="chain" id="PRO_5020893850" evidence="1">
    <location>
        <begin position="23"/>
        <end position="75"/>
    </location>
</feature>
<dbReference type="RefSeq" id="WP_135706442.1">
    <property type="nucleotide sequence ID" value="NZ_CP038636.1"/>
</dbReference>
<dbReference type="AlphaFoldDB" id="A0A4P7LRQ8"/>
<evidence type="ECO:0000313" key="2">
    <source>
        <dbReference type="EMBL" id="QBY55151.1"/>
    </source>
</evidence>
<reference evidence="2 3" key="1">
    <citation type="submission" date="2019-03" db="EMBL/GenBank/DDBJ databases">
        <title>Efficiently degradation of phenoxyalkanoic acid herbicides by Cupriavidus oxalaticus strain X32.</title>
        <authorList>
            <person name="Sheng X."/>
        </authorList>
    </citation>
    <scope>NUCLEOTIDE SEQUENCE [LARGE SCALE GENOMIC DNA]</scope>
    <source>
        <strain evidence="2 3">X32</strain>
        <plasmid evidence="2 3">unnamed1</plasmid>
    </source>
</reference>
<accession>A0A4P7LRQ8</accession>
<geneLocation type="plasmid" evidence="2">
    <name>unnamed1</name>
</geneLocation>
<evidence type="ECO:0000313" key="3">
    <source>
        <dbReference type="Proteomes" id="UP000295294"/>
    </source>
</evidence>
<dbReference type="Proteomes" id="UP000295294">
    <property type="component" value="Plasmid unnamed1"/>
</dbReference>
<organism evidence="2 3">
    <name type="scientific">Cupriavidus oxalaticus</name>
    <dbReference type="NCBI Taxonomy" id="96344"/>
    <lineage>
        <taxon>Bacteria</taxon>
        <taxon>Pseudomonadati</taxon>
        <taxon>Pseudomonadota</taxon>
        <taxon>Betaproteobacteria</taxon>
        <taxon>Burkholderiales</taxon>
        <taxon>Burkholderiaceae</taxon>
        <taxon>Cupriavidus</taxon>
    </lineage>
</organism>
<keyword evidence="1" id="KW-0732">Signal</keyword>
<dbReference type="EMBL" id="CP038636">
    <property type="protein sequence ID" value="QBY55151.1"/>
    <property type="molecule type" value="Genomic_DNA"/>
</dbReference>
<evidence type="ECO:0000256" key="1">
    <source>
        <dbReference type="SAM" id="SignalP"/>
    </source>
</evidence>
<dbReference type="KEGG" id="cox:E0W60_28860"/>
<protein>
    <submittedName>
        <fullName evidence="2">Uncharacterized protein</fullName>
    </submittedName>
</protein>
<gene>
    <name evidence="2" type="ORF">E0W60_28860</name>
</gene>
<name>A0A4P7LRQ8_9BURK</name>
<feature type="signal peptide" evidence="1">
    <location>
        <begin position="1"/>
        <end position="22"/>
    </location>
</feature>
<proteinExistence type="predicted"/>
<sequence length="75" mass="7949">MSKQILLLMSAVAAFGAGVAHAGIGMRDVYTDGARIGTQDIYTNGGRAIIDRPDVFLDGARITNRDGLIEEGAQR</sequence>